<dbReference type="InterPro" id="IPR050834">
    <property type="entry name" value="Glycosyltransf_2"/>
</dbReference>
<keyword evidence="1" id="KW-0808">Transferase</keyword>
<feature type="domain" description="Galactosyltransferase C-terminal" evidence="3">
    <location>
        <begin position="129"/>
        <end position="193"/>
    </location>
</feature>
<dbReference type="RefSeq" id="WP_194140912.1">
    <property type="nucleotide sequence ID" value="NZ_PRDM01000006.1"/>
</dbReference>
<keyword evidence="5" id="KW-1185">Reference proteome</keyword>
<dbReference type="Pfam" id="PF02709">
    <property type="entry name" value="Glyco_transf_7C"/>
    <property type="match status" value="1"/>
</dbReference>
<dbReference type="SUPFAM" id="SSF53448">
    <property type="entry name" value="Nucleotide-diphospho-sugar transferases"/>
    <property type="match status" value="1"/>
</dbReference>
<reference evidence="4 5" key="1">
    <citation type="submission" date="2018-07" db="EMBL/GenBank/DDBJ databases">
        <title>Genome assembly of strain KB82.</title>
        <authorList>
            <person name="Kukolya J."/>
            <person name="Horvath B."/>
            <person name="Nagy I."/>
            <person name="Toth A."/>
        </authorList>
    </citation>
    <scope>NUCLEOTIDE SEQUENCE [LARGE SCALE GENOMIC DNA]</scope>
    <source>
        <strain evidence="4 5">Kb82</strain>
    </source>
</reference>
<evidence type="ECO:0000259" key="2">
    <source>
        <dbReference type="Pfam" id="PF00535"/>
    </source>
</evidence>
<dbReference type="InterPro" id="IPR029044">
    <property type="entry name" value="Nucleotide-diphossugar_trans"/>
</dbReference>
<dbReference type="PANTHER" id="PTHR43685:SF3">
    <property type="entry name" value="SLR2126 PROTEIN"/>
    <property type="match status" value="1"/>
</dbReference>
<evidence type="ECO:0000313" key="5">
    <source>
        <dbReference type="Proteomes" id="UP000640614"/>
    </source>
</evidence>
<dbReference type="Proteomes" id="UP000640614">
    <property type="component" value="Unassembled WGS sequence"/>
</dbReference>
<dbReference type="EMBL" id="PRDM01000006">
    <property type="protein sequence ID" value="MBE8727781.1"/>
    <property type="molecule type" value="Genomic_DNA"/>
</dbReference>
<evidence type="ECO:0000313" key="4">
    <source>
        <dbReference type="EMBL" id="MBE8727781.1"/>
    </source>
</evidence>
<dbReference type="Gene3D" id="3.90.550.10">
    <property type="entry name" value="Spore Coat Polysaccharide Biosynthesis Protein SpsA, Chain A"/>
    <property type="match status" value="1"/>
</dbReference>
<organism evidence="4 5">
    <name type="scientific">Flavobacterium hungaricum</name>
    <dbReference type="NCBI Taxonomy" id="2082725"/>
    <lineage>
        <taxon>Bacteria</taxon>
        <taxon>Pseudomonadati</taxon>
        <taxon>Bacteroidota</taxon>
        <taxon>Flavobacteriia</taxon>
        <taxon>Flavobacteriales</taxon>
        <taxon>Flavobacteriaceae</taxon>
        <taxon>Flavobacterium</taxon>
    </lineage>
</organism>
<dbReference type="PANTHER" id="PTHR43685">
    <property type="entry name" value="GLYCOSYLTRANSFERASE"/>
    <property type="match status" value="1"/>
</dbReference>
<evidence type="ECO:0000259" key="3">
    <source>
        <dbReference type="Pfam" id="PF02709"/>
    </source>
</evidence>
<gene>
    <name evidence="4" type="ORF">C4F50_22930</name>
</gene>
<name>A0ABR9TQY1_9FLAO</name>
<protein>
    <submittedName>
        <fullName evidence="4">Glycosyltransferase</fullName>
    </submittedName>
</protein>
<accession>A0ABR9TQY1</accession>
<proteinExistence type="predicted"/>
<evidence type="ECO:0000256" key="1">
    <source>
        <dbReference type="ARBA" id="ARBA00022679"/>
    </source>
</evidence>
<dbReference type="Pfam" id="PF00535">
    <property type="entry name" value="Glycos_transf_2"/>
    <property type="match status" value="1"/>
</dbReference>
<dbReference type="InterPro" id="IPR027791">
    <property type="entry name" value="Galactosyl_T_C"/>
</dbReference>
<comment type="caution">
    <text evidence="4">The sequence shown here is derived from an EMBL/GenBank/DDBJ whole genome shotgun (WGS) entry which is preliminary data.</text>
</comment>
<feature type="domain" description="Glycosyltransferase 2-like" evidence="2">
    <location>
        <begin position="3"/>
        <end position="121"/>
    </location>
</feature>
<dbReference type="InterPro" id="IPR001173">
    <property type="entry name" value="Glyco_trans_2-like"/>
</dbReference>
<sequence length="358" mass="42505">MLTVVLTNRNRDLHIVKNCLQSLIQQNYDDFCCFLVDYGSELNYLEKLNELLLEFPKIKFISCPVQHQLWNKSRAINIALKQCQTPFFFVADIDMIFNNGFIQKLYDIKQEREAVYFQVGFLDEKESQRNCNFEDYQISFNSNKEATGMTLYPTDLLKQINGFDEFYHGWGAEDTDTHVRLQNLGININYYDSEVLVLHQWHPKQYRSINSTDAYHSGLEKINHSYLKIGQQTNQTIANKKQQWGLFPKNDLYQKLKRDFDFSFDILPEINQLTAFIAQLANFHNKTLSVTIKDVDEKTKSKEVVKKYLGKKYINFLKMDFVNDLILQEIIFHYRNVPYEYSFDKKNRIIELKIYLTE</sequence>